<evidence type="ECO:0000256" key="1">
    <source>
        <dbReference type="ARBA" id="ARBA00022468"/>
    </source>
</evidence>
<dbReference type="GO" id="GO:0005096">
    <property type="term" value="F:GTPase activator activity"/>
    <property type="evidence" value="ECO:0007669"/>
    <property type="project" value="UniProtKB-KW"/>
</dbReference>
<proteinExistence type="predicted"/>
<dbReference type="SUPFAM" id="SSF47923">
    <property type="entry name" value="Ypt/Rab-GAP domain of gyp1p"/>
    <property type="match status" value="2"/>
</dbReference>
<comment type="caution">
    <text evidence="3">The sequence shown here is derived from an EMBL/GenBank/DDBJ whole genome shotgun (WGS) entry which is preliminary data.</text>
</comment>
<evidence type="ECO:0000259" key="2">
    <source>
        <dbReference type="Pfam" id="PF00566"/>
    </source>
</evidence>
<reference evidence="3 4" key="1">
    <citation type="submission" date="2022-03" db="EMBL/GenBank/DDBJ databases">
        <authorList>
            <person name="Nunn A."/>
            <person name="Chopra R."/>
            <person name="Nunn A."/>
            <person name="Contreras Garrido A."/>
        </authorList>
    </citation>
    <scope>NUCLEOTIDE SEQUENCE [LARGE SCALE GENOMIC DNA]</scope>
</reference>
<dbReference type="PANTHER" id="PTHR22957">
    <property type="entry name" value="TBC1 DOMAIN FAMILY MEMBER GTPASE-ACTIVATING PROTEIN"/>
    <property type="match status" value="1"/>
</dbReference>
<sequence>MYKTWDVLLRYFPVEEHVCLPVVQGMSDLLSPILFVMRDESESFWCFVALMERLGPNFNRDQNGMHSQLFALSKLVELEFEFERTMRLWEVLWTHYLSEHLHLYVCVAVLKRHRHKIMGEQMDFDTLLKFINELSGHIDLDGVLRDAEALCICAGENGAACIPPGTPPSLPTEDSSLYPQQDDDDILAVIYDMELITPLLETEIHHGEQKKVAQAGLQNPASRRQERRLNIKAGDFGVWDPRSNSGCCSGGWRGRQRQLELPVIASAFTARGRDGLLVQMGIPVVLHLIVGSTRQSTSNE</sequence>
<gene>
    <name evidence="3" type="ORF">TAV2_LOCUS4840</name>
</gene>
<evidence type="ECO:0000313" key="4">
    <source>
        <dbReference type="Proteomes" id="UP000836841"/>
    </source>
</evidence>
<dbReference type="Proteomes" id="UP000836841">
    <property type="component" value="Unassembled WGS sequence"/>
</dbReference>
<dbReference type="InterPro" id="IPR035969">
    <property type="entry name" value="Rab-GAP_TBC_sf"/>
</dbReference>
<keyword evidence="4" id="KW-1185">Reference proteome</keyword>
<dbReference type="Gene3D" id="1.10.472.80">
    <property type="entry name" value="Ypt/Rab-GAP domain of gyp1p, domain 3"/>
    <property type="match status" value="1"/>
</dbReference>
<name>A0AAU9RK42_THLAR</name>
<feature type="domain" description="Rab-GAP TBC" evidence="2">
    <location>
        <begin position="23"/>
        <end position="78"/>
    </location>
</feature>
<dbReference type="Gene3D" id="1.10.8.270">
    <property type="entry name" value="putative rabgap domain of human tbc1 domain family member 14 like domains"/>
    <property type="match status" value="1"/>
</dbReference>
<accession>A0AAU9RK42</accession>
<protein>
    <recommendedName>
        <fullName evidence="2">Rab-GAP TBC domain-containing protein</fullName>
    </recommendedName>
</protein>
<organism evidence="3 4">
    <name type="scientific">Thlaspi arvense</name>
    <name type="common">Field penny-cress</name>
    <dbReference type="NCBI Taxonomy" id="13288"/>
    <lineage>
        <taxon>Eukaryota</taxon>
        <taxon>Viridiplantae</taxon>
        <taxon>Streptophyta</taxon>
        <taxon>Embryophyta</taxon>
        <taxon>Tracheophyta</taxon>
        <taxon>Spermatophyta</taxon>
        <taxon>Magnoliopsida</taxon>
        <taxon>eudicotyledons</taxon>
        <taxon>Gunneridae</taxon>
        <taxon>Pentapetalae</taxon>
        <taxon>rosids</taxon>
        <taxon>malvids</taxon>
        <taxon>Brassicales</taxon>
        <taxon>Brassicaceae</taxon>
        <taxon>Thlaspideae</taxon>
        <taxon>Thlaspi</taxon>
    </lineage>
</organism>
<dbReference type="PANTHER" id="PTHR22957:SF502">
    <property type="entry name" value="SMALL G PROTEIN SIGNALING MODULATOR 2-RELATED"/>
    <property type="match status" value="1"/>
</dbReference>
<dbReference type="Pfam" id="PF00566">
    <property type="entry name" value="RabGAP-TBC"/>
    <property type="match status" value="1"/>
</dbReference>
<evidence type="ECO:0000313" key="3">
    <source>
        <dbReference type="EMBL" id="CAH2042869.1"/>
    </source>
</evidence>
<keyword evidence="1" id="KW-0343">GTPase activation</keyword>
<dbReference type="InterPro" id="IPR000195">
    <property type="entry name" value="Rab-GAP-TBC_dom"/>
</dbReference>
<dbReference type="EMBL" id="CAJVSB020000210">
    <property type="protein sequence ID" value="CAH2042869.1"/>
    <property type="molecule type" value="Genomic_DNA"/>
</dbReference>
<dbReference type="AlphaFoldDB" id="A0AAU9RK42"/>